<dbReference type="InterPro" id="IPR003615">
    <property type="entry name" value="HNH_nuc"/>
</dbReference>
<protein>
    <submittedName>
        <fullName evidence="2">HNH homing endonuclease</fullName>
    </submittedName>
</protein>
<keyword evidence="2" id="KW-0378">Hydrolase</keyword>
<dbReference type="SUPFAM" id="SSF54060">
    <property type="entry name" value="His-Me finger endonucleases"/>
    <property type="match status" value="1"/>
</dbReference>
<name>A0AAU8BVC1_9VIRU</name>
<evidence type="ECO:0000313" key="2">
    <source>
        <dbReference type="EMBL" id="XCD29924.1"/>
    </source>
</evidence>
<dbReference type="Pfam" id="PF13392">
    <property type="entry name" value="HNH_3"/>
    <property type="match status" value="1"/>
</dbReference>
<dbReference type="EMBL" id="PP554580">
    <property type="protein sequence ID" value="XCD29924.1"/>
    <property type="molecule type" value="Genomic_DNA"/>
</dbReference>
<feature type="domain" description="HNH nuclease" evidence="1">
    <location>
        <begin position="55"/>
        <end position="98"/>
    </location>
</feature>
<keyword evidence="2" id="KW-0255">Endonuclease</keyword>
<evidence type="ECO:0000259" key="1">
    <source>
        <dbReference type="Pfam" id="PF13392"/>
    </source>
</evidence>
<dbReference type="GO" id="GO:0004519">
    <property type="term" value="F:endonuclease activity"/>
    <property type="evidence" value="ECO:0007669"/>
    <property type="project" value="UniProtKB-KW"/>
</dbReference>
<proteinExistence type="predicted"/>
<dbReference type="SUPFAM" id="SSF54171">
    <property type="entry name" value="DNA-binding domain"/>
    <property type="match status" value="1"/>
</dbReference>
<dbReference type="InterPro" id="IPR016177">
    <property type="entry name" value="DNA-bd_dom_sf"/>
</dbReference>
<keyword evidence="2" id="KW-0540">Nuclease</keyword>
<dbReference type="Gene3D" id="3.90.75.20">
    <property type="match status" value="1"/>
</dbReference>
<reference evidence="2" key="1">
    <citation type="submission" date="2024-03" db="EMBL/GenBank/DDBJ databases">
        <title>This phage originates from the Bacteriophage catalogue of the Bacteriophage Competence Centre, Department of Microbiology und Biotechnology, Max Rubner-Institut, Kiel, Germany.</title>
        <authorList>
            <person name="Sprotte S."/>
            <person name="Brinks E."/>
        </authorList>
    </citation>
    <scope>NUCLEOTIDE SEQUENCE</scope>
</reference>
<dbReference type="InterPro" id="IPR044925">
    <property type="entry name" value="His-Me_finger_sf"/>
</dbReference>
<sequence>MTELERLNLLSSMLRYDNGTLYWLEWRNGVRKDLVAGTLTKSGYLSVGSRGVKAYAHRIVWFMHHGEIPKGYDIDHINHDRTDNRIENLRIVSRSENLKNKGVILSSSGEMGVYWSAAAGKWEAAIHVNGKKKYIGLFDSIEGAKAARLEANKIYGYHENHGS</sequence>
<organism evidence="2">
    <name type="scientific">Salmonella phage PMBT35</name>
    <dbReference type="NCBI Taxonomy" id="3137287"/>
    <lineage>
        <taxon>Viruses</taxon>
    </lineage>
</organism>
<accession>A0AAU8BVC1</accession>
<dbReference type="GO" id="GO:0003677">
    <property type="term" value="F:DNA binding"/>
    <property type="evidence" value="ECO:0007669"/>
    <property type="project" value="InterPro"/>
</dbReference>